<dbReference type="Gene3D" id="3.10.580.10">
    <property type="entry name" value="CBS-domain"/>
    <property type="match status" value="1"/>
</dbReference>
<feature type="transmembrane region" description="Helical" evidence="9">
    <location>
        <begin position="357"/>
        <end position="378"/>
    </location>
</feature>
<dbReference type="Proteomes" id="UP000261174">
    <property type="component" value="Unassembled WGS sequence"/>
</dbReference>
<dbReference type="Pfam" id="PF01769">
    <property type="entry name" value="MgtE"/>
    <property type="match status" value="1"/>
</dbReference>
<dbReference type="Pfam" id="PF03448">
    <property type="entry name" value="MgtE_N"/>
    <property type="match status" value="1"/>
</dbReference>
<evidence type="ECO:0000256" key="3">
    <source>
        <dbReference type="ARBA" id="ARBA00022448"/>
    </source>
</evidence>
<dbReference type="PANTHER" id="PTHR43773:SF1">
    <property type="entry name" value="MAGNESIUM TRANSPORTER MGTE"/>
    <property type="match status" value="1"/>
</dbReference>
<comment type="caution">
    <text evidence="11">The sequence shown here is derived from an EMBL/GenBank/DDBJ whole genome shotgun (WGS) entry which is preliminary data.</text>
</comment>
<accession>A0A3E1P8E7</accession>
<dbReference type="InterPro" id="IPR006669">
    <property type="entry name" value="MgtE_transporter"/>
</dbReference>
<reference evidence="11 12" key="1">
    <citation type="submission" date="2018-08" db="EMBL/GenBank/DDBJ databases">
        <title>Chitinophaga sp. K20C18050901, a novel bacterium isolated from forest soil.</title>
        <authorList>
            <person name="Wang C."/>
        </authorList>
    </citation>
    <scope>NUCLEOTIDE SEQUENCE [LARGE SCALE GENOMIC DNA]</scope>
    <source>
        <strain evidence="11 12">K20C18050901</strain>
    </source>
</reference>
<sequence>MENEALLEKFEQLINEQGYQELKVYLDDQLITDIAELIHEMPEQAGIIINNLSIGRAAAAFRILEFHVQEDVIRELPAAKVAELLNELPADDRTSFLGELHSDVVKELIKLLDPEERKITLSLLGYNETSVGRIMTPDYIAVREEWSVKQVLDFIREYGKDSETIDVIYVVDEKGKLIDDFRIREFLLVATDTMVHTLMDDRFVALHVNDEQEEAIQIFRMENRVALPVVDDEGILLGIVTIDDMLWIANEEHTEDIQKIGGTEALDEPYLDIPLLKLVKKRIGWLVILFIGEMLTATAMAFFEGEIAKAVVLALFVPLIISSGGNSGSQASTLIIQAMALGEITLTDWWRVMRREIISGLLLGGVLGIIGFIRIVFWNSLFHSYGEHSILVGLTVGISLVGVVLWGTLSGSMLPLILKRLGADPATSSAPFVATLVDVTGLLIYFSVAFALMKGTLL</sequence>
<evidence type="ECO:0000256" key="2">
    <source>
        <dbReference type="ARBA" id="ARBA00009749"/>
    </source>
</evidence>
<keyword evidence="7 9" id="KW-0472">Membrane</keyword>
<feature type="domain" description="CBS" evidence="10">
    <location>
        <begin position="135"/>
        <end position="198"/>
    </location>
</feature>
<evidence type="ECO:0000256" key="7">
    <source>
        <dbReference type="ARBA" id="ARBA00023136"/>
    </source>
</evidence>
<dbReference type="SUPFAM" id="SSF54631">
    <property type="entry name" value="CBS-domain pair"/>
    <property type="match status" value="1"/>
</dbReference>
<dbReference type="Pfam" id="PF00571">
    <property type="entry name" value="CBS"/>
    <property type="match status" value="2"/>
</dbReference>
<evidence type="ECO:0000256" key="4">
    <source>
        <dbReference type="ARBA" id="ARBA00022692"/>
    </source>
</evidence>
<dbReference type="PROSITE" id="PS51371">
    <property type="entry name" value="CBS"/>
    <property type="match status" value="2"/>
</dbReference>
<feature type="transmembrane region" description="Helical" evidence="9">
    <location>
        <begin position="390"/>
        <end position="418"/>
    </location>
</feature>
<evidence type="ECO:0000256" key="9">
    <source>
        <dbReference type="RuleBase" id="RU362011"/>
    </source>
</evidence>
<dbReference type="InterPro" id="IPR046342">
    <property type="entry name" value="CBS_dom_sf"/>
</dbReference>
<dbReference type="Gene3D" id="1.10.357.20">
    <property type="entry name" value="SLC41 divalent cation transporters, integral membrane domain"/>
    <property type="match status" value="1"/>
</dbReference>
<keyword evidence="6 9" id="KW-1133">Transmembrane helix</keyword>
<dbReference type="EMBL" id="QTJV01000001">
    <property type="protein sequence ID" value="RFM36452.1"/>
    <property type="molecule type" value="Genomic_DNA"/>
</dbReference>
<gene>
    <name evidence="11" type="primary">mgtE</name>
    <name evidence="11" type="ORF">DXN04_02815</name>
</gene>
<dbReference type="PANTHER" id="PTHR43773">
    <property type="entry name" value="MAGNESIUM TRANSPORTER MGTE"/>
    <property type="match status" value="1"/>
</dbReference>
<dbReference type="NCBIfam" id="TIGR00400">
    <property type="entry name" value="mgtE"/>
    <property type="match status" value="1"/>
</dbReference>
<feature type="transmembrane region" description="Helical" evidence="9">
    <location>
        <begin position="430"/>
        <end position="453"/>
    </location>
</feature>
<comment type="similarity">
    <text evidence="2 9">Belongs to the SLC41A transporter family.</text>
</comment>
<dbReference type="InterPro" id="IPR000644">
    <property type="entry name" value="CBS_dom"/>
</dbReference>
<organism evidence="11 12">
    <name type="scientific">Chitinophaga silvisoli</name>
    <dbReference type="NCBI Taxonomy" id="2291814"/>
    <lineage>
        <taxon>Bacteria</taxon>
        <taxon>Pseudomonadati</taxon>
        <taxon>Bacteroidota</taxon>
        <taxon>Chitinophagia</taxon>
        <taxon>Chitinophagales</taxon>
        <taxon>Chitinophagaceae</taxon>
        <taxon>Chitinophaga</taxon>
    </lineage>
</organism>
<proteinExistence type="inferred from homology"/>
<comment type="caution">
    <text evidence="9">Lacks conserved residue(s) required for the propagation of feature annotation.</text>
</comment>
<comment type="subcellular location">
    <subcellularLocation>
        <location evidence="9">Cell membrane</location>
        <topology evidence="9">Multi-pass membrane protein</topology>
    </subcellularLocation>
    <subcellularLocation>
        <location evidence="1">Membrane</location>
        <topology evidence="1">Multi-pass membrane protein</topology>
    </subcellularLocation>
</comment>
<comment type="function">
    <text evidence="9">Acts as a magnesium transporter.</text>
</comment>
<comment type="subunit">
    <text evidence="9">Homodimer.</text>
</comment>
<evidence type="ECO:0000256" key="6">
    <source>
        <dbReference type="ARBA" id="ARBA00022989"/>
    </source>
</evidence>
<dbReference type="AlphaFoldDB" id="A0A3E1P8E7"/>
<keyword evidence="4 9" id="KW-0812">Transmembrane</keyword>
<evidence type="ECO:0000256" key="1">
    <source>
        <dbReference type="ARBA" id="ARBA00004141"/>
    </source>
</evidence>
<dbReference type="InterPro" id="IPR038076">
    <property type="entry name" value="MgtE_N_sf"/>
</dbReference>
<dbReference type="OrthoDB" id="9790355at2"/>
<evidence type="ECO:0000313" key="11">
    <source>
        <dbReference type="EMBL" id="RFM36452.1"/>
    </source>
</evidence>
<dbReference type="InterPro" id="IPR006667">
    <property type="entry name" value="SLC41_membr_dom"/>
</dbReference>
<dbReference type="GO" id="GO:0015095">
    <property type="term" value="F:magnesium ion transmembrane transporter activity"/>
    <property type="evidence" value="ECO:0007669"/>
    <property type="project" value="UniProtKB-UniRule"/>
</dbReference>
<evidence type="ECO:0000313" key="12">
    <source>
        <dbReference type="Proteomes" id="UP000261174"/>
    </source>
</evidence>
<evidence type="ECO:0000256" key="8">
    <source>
        <dbReference type="PROSITE-ProRule" id="PRU00703"/>
    </source>
</evidence>
<dbReference type="SUPFAM" id="SSF161093">
    <property type="entry name" value="MgtE membrane domain-like"/>
    <property type="match status" value="1"/>
</dbReference>
<keyword evidence="5 9" id="KW-0460">Magnesium</keyword>
<feature type="domain" description="CBS" evidence="10">
    <location>
        <begin position="199"/>
        <end position="255"/>
    </location>
</feature>
<dbReference type="InterPro" id="IPR036739">
    <property type="entry name" value="SLC41_membr_dom_sf"/>
</dbReference>
<keyword evidence="8" id="KW-0129">CBS domain</keyword>
<keyword evidence="12" id="KW-1185">Reference proteome</keyword>
<dbReference type="InterPro" id="IPR006668">
    <property type="entry name" value="Mg_transptr_MgtE_intracell_dom"/>
</dbReference>
<keyword evidence="9" id="KW-1003">Cell membrane</keyword>
<dbReference type="GO" id="GO:0005886">
    <property type="term" value="C:plasma membrane"/>
    <property type="evidence" value="ECO:0007669"/>
    <property type="project" value="UniProtKB-SubCell"/>
</dbReference>
<dbReference type="SUPFAM" id="SSF158791">
    <property type="entry name" value="MgtE N-terminal domain-like"/>
    <property type="match status" value="1"/>
</dbReference>
<name>A0A3E1P8E7_9BACT</name>
<evidence type="ECO:0000256" key="5">
    <source>
        <dbReference type="ARBA" id="ARBA00022842"/>
    </source>
</evidence>
<evidence type="ECO:0000259" key="10">
    <source>
        <dbReference type="PROSITE" id="PS51371"/>
    </source>
</evidence>
<feature type="transmembrane region" description="Helical" evidence="9">
    <location>
        <begin position="283"/>
        <end position="303"/>
    </location>
</feature>
<keyword evidence="3 9" id="KW-0813">Transport</keyword>
<dbReference type="CDD" id="cd04606">
    <property type="entry name" value="CBS_pair_Mg_transporter"/>
    <property type="match status" value="1"/>
</dbReference>
<dbReference type="SMART" id="SM00924">
    <property type="entry name" value="MgtE_N"/>
    <property type="match status" value="1"/>
</dbReference>
<keyword evidence="9" id="KW-0479">Metal-binding</keyword>
<dbReference type="GO" id="GO:0046872">
    <property type="term" value="F:metal ion binding"/>
    <property type="evidence" value="ECO:0007669"/>
    <property type="project" value="UniProtKB-KW"/>
</dbReference>
<protein>
    <recommendedName>
        <fullName evidence="9">Magnesium transporter MgtE</fullName>
    </recommendedName>
</protein>
<dbReference type="RefSeq" id="WP_116851777.1">
    <property type="nucleotide sequence ID" value="NZ_QTJV01000001.1"/>
</dbReference>
<dbReference type="Gene3D" id="1.25.60.10">
    <property type="entry name" value="MgtE N-terminal domain-like"/>
    <property type="match status" value="1"/>
</dbReference>